<dbReference type="PANTHER" id="PTHR20982:SF3">
    <property type="entry name" value="MITOCHONDRIAL RIBOSOME RECYCLING FACTOR PSEUDO 1"/>
    <property type="match status" value="1"/>
</dbReference>
<dbReference type="Gene3D" id="3.30.1360.40">
    <property type="match status" value="1"/>
</dbReference>
<dbReference type="InterPro" id="IPR002661">
    <property type="entry name" value="Ribosome_recyc_fac"/>
</dbReference>
<dbReference type="GO" id="GO:0043023">
    <property type="term" value="F:ribosomal large subunit binding"/>
    <property type="evidence" value="ECO:0007669"/>
    <property type="project" value="TreeGrafter"/>
</dbReference>
<accession>A0A0G1RWC5</accession>
<keyword evidence="2" id="KW-0648">Protein biosynthesis</keyword>
<dbReference type="EMBL" id="LCNT01000003">
    <property type="protein sequence ID" value="KKU61447.1"/>
    <property type="molecule type" value="Genomic_DNA"/>
</dbReference>
<dbReference type="AlphaFoldDB" id="A0A0G1RWC5"/>
<dbReference type="GO" id="GO:0006412">
    <property type="term" value="P:translation"/>
    <property type="evidence" value="ECO:0007669"/>
    <property type="project" value="UniProtKB-KW"/>
</dbReference>
<dbReference type="InterPro" id="IPR036191">
    <property type="entry name" value="RRF_sf"/>
</dbReference>
<dbReference type="InterPro" id="IPR023584">
    <property type="entry name" value="Ribosome_recyc_fac_dom"/>
</dbReference>
<evidence type="ECO:0000313" key="5">
    <source>
        <dbReference type="EMBL" id="KKU61447.1"/>
    </source>
</evidence>
<comment type="caution">
    <text evidence="5">The sequence shown here is derived from an EMBL/GenBank/DDBJ whole genome shotgun (WGS) entry which is preliminary data.</text>
</comment>
<protein>
    <submittedName>
        <fullName evidence="5">Ribosome-recycling factor</fullName>
    </submittedName>
</protein>
<proteinExistence type="inferred from homology"/>
<evidence type="ECO:0000259" key="4">
    <source>
        <dbReference type="Pfam" id="PF01765"/>
    </source>
</evidence>
<feature type="coiled-coil region" evidence="3">
    <location>
        <begin position="126"/>
        <end position="185"/>
    </location>
</feature>
<reference evidence="5 6" key="1">
    <citation type="journal article" date="2015" name="Nature">
        <title>rRNA introns, odd ribosomes, and small enigmatic genomes across a large radiation of phyla.</title>
        <authorList>
            <person name="Brown C.T."/>
            <person name="Hug L.A."/>
            <person name="Thomas B.C."/>
            <person name="Sharon I."/>
            <person name="Castelle C.J."/>
            <person name="Singh A."/>
            <person name="Wilkins M.J."/>
            <person name="Williams K.H."/>
            <person name="Banfield J.F."/>
        </authorList>
    </citation>
    <scope>NUCLEOTIDE SEQUENCE [LARGE SCALE GENOMIC DNA]</scope>
</reference>
<evidence type="ECO:0000256" key="1">
    <source>
        <dbReference type="ARBA" id="ARBA00005912"/>
    </source>
</evidence>
<evidence type="ECO:0000256" key="2">
    <source>
        <dbReference type="ARBA" id="ARBA00022917"/>
    </source>
</evidence>
<gene>
    <name evidence="5" type="ORF">UX85_C0003G0106</name>
</gene>
<evidence type="ECO:0000256" key="3">
    <source>
        <dbReference type="SAM" id="Coils"/>
    </source>
</evidence>
<feature type="domain" description="Ribosome recycling factor" evidence="4">
    <location>
        <begin position="21"/>
        <end position="184"/>
    </location>
</feature>
<dbReference type="Gene3D" id="1.10.132.20">
    <property type="entry name" value="Ribosome-recycling factor"/>
    <property type="match status" value="1"/>
</dbReference>
<dbReference type="SUPFAM" id="SSF55194">
    <property type="entry name" value="Ribosome recycling factor, RRF"/>
    <property type="match status" value="1"/>
</dbReference>
<organism evidence="5 6">
    <name type="scientific">Candidatus Beckwithbacteria bacterium GW2011_GWB1_47_15</name>
    <dbReference type="NCBI Taxonomy" id="1618371"/>
    <lineage>
        <taxon>Bacteria</taxon>
        <taxon>Candidatus Beckwithiibacteriota</taxon>
    </lineage>
</organism>
<dbReference type="PANTHER" id="PTHR20982">
    <property type="entry name" value="RIBOSOME RECYCLING FACTOR"/>
    <property type="match status" value="1"/>
</dbReference>
<name>A0A0G1RWC5_9BACT</name>
<dbReference type="Proteomes" id="UP000033860">
    <property type="component" value="Unassembled WGS sequence"/>
</dbReference>
<evidence type="ECO:0000313" key="6">
    <source>
        <dbReference type="Proteomes" id="UP000033860"/>
    </source>
</evidence>
<comment type="similarity">
    <text evidence="1">Belongs to the RRF family.</text>
</comment>
<sequence>MDESIFASGKAKMDQVVELVSQELDQVRTGRAKPALVERVKVEAYEGTTMEVREVAAIAAPDPHSLIIKPWDTNVLKSLEKALLKADLGASPVVEGEQVRLTIQPLSQERREELVKQVGQRVESGKAMLRQIRNEVKHEIDEHEDDPGVSEDDVHAMYDRLQSLIDDYNGKLDSLEEAKAKELMEL</sequence>
<dbReference type="FunFam" id="3.30.1360.40:FF:000001">
    <property type="entry name" value="Ribosome-recycling factor"/>
    <property type="match status" value="1"/>
</dbReference>
<dbReference type="Pfam" id="PF01765">
    <property type="entry name" value="RRF"/>
    <property type="match status" value="1"/>
</dbReference>
<keyword evidence="3" id="KW-0175">Coiled coil</keyword>